<proteinExistence type="predicted"/>
<organism evidence="2 3">
    <name type="scientific">Pseudoalteromonas atlantica</name>
    <name type="common">Alteromonas atlantica</name>
    <dbReference type="NCBI Taxonomy" id="288"/>
    <lineage>
        <taxon>Bacteria</taxon>
        <taxon>Pseudomonadati</taxon>
        <taxon>Pseudomonadota</taxon>
        <taxon>Gammaproteobacteria</taxon>
        <taxon>Alteromonadales</taxon>
        <taxon>Pseudoalteromonadaceae</taxon>
        <taxon>Pseudoalteromonas</taxon>
    </lineage>
</organism>
<feature type="transmembrane region" description="Helical" evidence="1">
    <location>
        <begin position="107"/>
        <end position="129"/>
    </location>
</feature>
<protein>
    <recommendedName>
        <fullName evidence="4">Membrane protein triplicated sequence</fullName>
    </recommendedName>
</protein>
<feature type="transmembrane region" description="Helical" evidence="1">
    <location>
        <begin position="20"/>
        <end position="39"/>
    </location>
</feature>
<dbReference type="EMBL" id="BJUT01000020">
    <property type="protein sequence ID" value="GEK76761.1"/>
    <property type="molecule type" value="Genomic_DNA"/>
</dbReference>
<keyword evidence="3" id="KW-1185">Reference proteome</keyword>
<evidence type="ECO:0000256" key="1">
    <source>
        <dbReference type="SAM" id="Phobius"/>
    </source>
</evidence>
<feature type="transmembrane region" description="Helical" evidence="1">
    <location>
        <begin position="51"/>
        <end position="68"/>
    </location>
</feature>
<keyword evidence="1" id="KW-1133">Transmembrane helix</keyword>
<feature type="transmembrane region" description="Helical" evidence="1">
    <location>
        <begin position="75"/>
        <end position="95"/>
    </location>
</feature>
<keyword evidence="1" id="KW-0472">Membrane</keyword>
<name>A0ABQ0UEX6_PSEAF</name>
<accession>A0ABQ0UEX6</accession>
<keyword evidence="1" id="KW-0812">Transmembrane</keyword>
<sequence length="156" mass="18488">MAFFFNVFVYSLNVKRDTTLLFSSFVMMVSYTLSDYFFTWLSIKTTVYLDWAIYDVLTILILFVSLACKKKTSFSFIYLIVGLSINLTFFLLMYFDLYVHQNKERWLLWDIYAVSVNIIDVIMIVALIVDRDFLGLNKLKNKILSHFKLNDTRKVT</sequence>
<evidence type="ECO:0000313" key="3">
    <source>
        <dbReference type="Proteomes" id="UP000321189"/>
    </source>
</evidence>
<evidence type="ECO:0000313" key="2">
    <source>
        <dbReference type="EMBL" id="GEK76761.1"/>
    </source>
</evidence>
<evidence type="ECO:0008006" key="4">
    <source>
        <dbReference type="Google" id="ProtNLM"/>
    </source>
</evidence>
<reference evidence="2 3" key="1">
    <citation type="submission" date="2019-07" db="EMBL/GenBank/DDBJ databases">
        <title>Whole genome shotgun sequence of Pseudoalteromonas atlantica NBRC 103033.</title>
        <authorList>
            <person name="Hosoyama A."/>
            <person name="Uohara A."/>
            <person name="Ohji S."/>
            <person name="Ichikawa N."/>
        </authorList>
    </citation>
    <scope>NUCLEOTIDE SEQUENCE [LARGE SCALE GENOMIC DNA]</scope>
    <source>
        <strain evidence="2 3">NBRC 103033</strain>
    </source>
</reference>
<gene>
    <name evidence="2" type="ORF">PAT01_20650</name>
</gene>
<dbReference type="Proteomes" id="UP000321189">
    <property type="component" value="Unassembled WGS sequence"/>
</dbReference>
<comment type="caution">
    <text evidence="2">The sequence shown here is derived from an EMBL/GenBank/DDBJ whole genome shotgun (WGS) entry which is preliminary data.</text>
</comment>